<name>A0A4Y1MVG1_9PROT</name>
<sequence length="163" mass="17440">MTPSLALSLTVNPTLAYLSTLGIPSDGRARQMLLAIGAQESGFTYRRQVGGPARGFWQFESGGGVKGVLTHAATKAVARRVCTDLVVPAAQADVYSVLDQNDVLACAFARLLLWSDPKALPDTEDGGWDLYTRTWRPGKPHRERWVASWAAAKVALAGLATSA</sequence>
<dbReference type="AlphaFoldDB" id="A0A4Y1MVG1"/>
<organism evidence="1">
    <name type="scientific">Roseomonas mucosa</name>
    <dbReference type="NCBI Taxonomy" id="207340"/>
    <lineage>
        <taxon>Bacteria</taxon>
        <taxon>Pseudomonadati</taxon>
        <taxon>Pseudomonadota</taxon>
        <taxon>Alphaproteobacteria</taxon>
        <taxon>Acetobacterales</taxon>
        <taxon>Roseomonadaceae</taxon>
        <taxon>Roseomonas</taxon>
    </lineage>
</organism>
<dbReference type="RefSeq" id="WP_314215269.1">
    <property type="nucleotide sequence ID" value="NZ_CP025189.1"/>
</dbReference>
<proteinExistence type="predicted"/>
<reference evidence="1" key="1">
    <citation type="submission" date="2017-12" db="EMBL/GenBank/DDBJ databases">
        <authorList>
            <person name="Martens C."/>
            <person name="Dahlstrom E."/>
            <person name="Barbian K."/>
            <person name="Sykora L."/>
            <person name="Ricklefs S."/>
            <person name="Bruno D."/>
            <person name="Anzick I."/>
            <person name="Myles I."/>
            <person name="Datta S.K."/>
        </authorList>
    </citation>
    <scope>NUCLEOTIDE SEQUENCE</scope>
    <source>
        <strain evidence="1">AD2</strain>
    </source>
</reference>
<accession>A0A4Y1MVG1</accession>
<protein>
    <submittedName>
        <fullName evidence="1">Putative membrane associated protein</fullName>
    </submittedName>
</protein>
<evidence type="ECO:0000313" key="1">
    <source>
        <dbReference type="EMBL" id="AWV21700.1"/>
    </source>
</evidence>
<gene>
    <name evidence="1" type="ORF">RADP37_05287</name>
</gene>
<dbReference type="EMBL" id="CP025189">
    <property type="protein sequence ID" value="AWV21700.1"/>
    <property type="molecule type" value="Genomic_DNA"/>
</dbReference>